<evidence type="ECO:0000256" key="3">
    <source>
        <dbReference type="ARBA" id="ARBA00022777"/>
    </source>
</evidence>
<sequence>LICSLQYSCSPYIVDFLSVLLVDGELCLCMEFMDGHSLDWYKKLPFLVLGPATVSVVCGLHYLWMHKVMHRDIKPSNILVNRQGEVKISDFGISKQLEQSVACSFVGTNIYMAPERIRGGPYRLCSDVWSFGLTMCELAIGRFPLPVAGVSNAVQNIFDEKFDVMNYIDGEEDL</sequence>
<name>A0A183D9L6_9BILA</name>
<keyword evidence="10" id="KW-1133">Transmembrane helix</keyword>
<dbReference type="PROSITE" id="PS50011">
    <property type="entry name" value="PROTEIN_KINASE_DOM"/>
    <property type="match status" value="1"/>
</dbReference>
<dbReference type="PANTHER" id="PTHR48013:SF9">
    <property type="entry name" value="DUAL SPECIFICITY MITOGEN-ACTIVATED PROTEIN KINASE KINASE 5"/>
    <property type="match status" value="1"/>
</dbReference>
<keyword evidence="4" id="KW-0067">ATP-binding</keyword>
<feature type="domain" description="Protein kinase" evidence="11">
    <location>
        <begin position="1"/>
        <end position="174"/>
    </location>
</feature>
<evidence type="ECO:0000256" key="4">
    <source>
        <dbReference type="ARBA" id="ARBA00022840"/>
    </source>
</evidence>
<dbReference type="PROSITE" id="PS00108">
    <property type="entry name" value="PROTEIN_KINASE_ST"/>
    <property type="match status" value="1"/>
</dbReference>
<dbReference type="AlphaFoldDB" id="A0A183D9L6"/>
<comment type="similarity">
    <text evidence="5">Belongs to the protein kinase superfamily. STE Ser/Thr protein kinase family. MAP kinase kinase subfamily.</text>
</comment>
<dbReference type="GO" id="GO:0005524">
    <property type="term" value="F:ATP binding"/>
    <property type="evidence" value="ECO:0007669"/>
    <property type="project" value="UniProtKB-KW"/>
</dbReference>
<evidence type="ECO:0000313" key="12">
    <source>
        <dbReference type="WBParaSite" id="GPUH_0000541401-mRNA-1"/>
    </source>
</evidence>
<evidence type="ECO:0000256" key="1">
    <source>
        <dbReference type="ARBA" id="ARBA00022679"/>
    </source>
</evidence>
<dbReference type="GO" id="GO:0004708">
    <property type="term" value="F:MAP kinase kinase activity"/>
    <property type="evidence" value="ECO:0007669"/>
    <property type="project" value="UniProtKB-EC"/>
</dbReference>
<evidence type="ECO:0000256" key="6">
    <source>
        <dbReference type="ARBA" id="ARBA00038999"/>
    </source>
</evidence>
<dbReference type="InterPro" id="IPR011009">
    <property type="entry name" value="Kinase-like_dom_sf"/>
</dbReference>
<evidence type="ECO:0000259" key="11">
    <source>
        <dbReference type="PROSITE" id="PS50011"/>
    </source>
</evidence>
<evidence type="ECO:0000256" key="5">
    <source>
        <dbReference type="ARBA" id="ARBA00038035"/>
    </source>
</evidence>
<evidence type="ECO:0000256" key="9">
    <source>
        <dbReference type="ARBA" id="ARBA00051693"/>
    </source>
</evidence>
<comment type="catalytic activity">
    <reaction evidence="9">
        <text>L-tyrosyl-[protein] + ATP = O-phospho-L-tyrosyl-[protein] + ADP + H(+)</text>
        <dbReference type="Rhea" id="RHEA:10596"/>
        <dbReference type="Rhea" id="RHEA-COMP:10136"/>
        <dbReference type="Rhea" id="RHEA-COMP:20101"/>
        <dbReference type="ChEBI" id="CHEBI:15378"/>
        <dbReference type="ChEBI" id="CHEBI:30616"/>
        <dbReference type="ChEBI" id="CHEBI:46858"/>
        <dbReference type="ChEBI" id="CHEBI:61978"/>
        <dbReference type="ChEBI" id="CHEBI:456216"/>
        <dbReference type="EC" id="2.7.12.2"/>
    </reaction>
</comment>
<dbReference type="InterPro" id="IPR000719">
    <property type="entry name" value="Prot_kinase_dom"/>
</dbReference>
<protein>
    <recommendedName>
        <fullName evidence="6">mitogen-activated protein kinase kinase</fullName>
        <ecNumber evidence="6">2.7.12.2</ecNumber>
    </recommendedName>
</protein>
<feature type="transmembrane region" description="Helical" evidence="10">
    <location>
        <begin position="44"/>
        <end position="64"/>
    </location>
</feature>
<keyword evidence="10" id="KW-0472">Membrane</keyword>
<dbReference type="Gene3D" id="1.10.510.10">
    <property type="entry name" value="Transferase(Phosphotransferase) domain 1"/>
    <property type="match status" value="1"/>
</dbReference>
<proteinExistence type="inferred from homology"/>
<dbReference type="EC" id="2.7.12.2" evidence="6"/>
<dbReference type="WBParaSite" id="GPUH_0000541401-mRNA-1">
    <property type="protein sequence ID" value="GPUH_0000541401-mRNA-1"/>
    <property type="gene ID" value="GPUH_0000541401"/>
</dbReference>
<dbReference type="SMART" id="SM00220">
    <property type="entry name" value="S_TKc"/>
    <property type="match status" value="1"/>
</dbReference>
<accession>A0A183D9L6</accession>
<comment type="catalytic activity">
    <reaction evidence="8">
        <text>L-threonyl-[protein] + ATP = O-phospho-L-threonyl-[protein] + ADP + H(+)</text>
        <dbReference type="Rhea" id="RHEA:46608"/>
        <dbReference type="Rhea" id="RHEA-COMP:11060"/>
        <dbReference type="Rhea" id="RHEA-COMP:11605"/>
        <dbReference type="ChEBI" id="CHEBI:15378"/>
        <dbReference type="ChEBI" id="CHEBI:30013"/>
        <dbReference type="ChEBI" id="CHEBI:30616"/>
        <dbReference type="ChEBI" id="CHEBI:61977"/>
        <dbReference type="ChEBI" id="CHEBI:456216"/>
        <dbReference type="EC" id="2.7.12.2"/>
    </reaction>
</comment>
<evidence type="ECO:0000256" key="7">
    <source>
        <dbReference type="ARBA" id="ARBA00049014"/>
    </source>
</evidence>
<dbReference type="PANTHER" id="PTHR48013">
    <property type="entry name" value="DUAL SPECIFICITY MITOGEN-ACTIVATED PROTEIN KINASE KINASE 5-RELATED"/>
    <property type="match status" value="1"/>
</dbReference>
<keyword evidence="10" id="KW-0812">Transmembrane</keyword>
<reference evidence="12" key="1">
    <citation type="submission" date="2016-06" db="UniProtKB">
        <authorList>
            <consortium name="WormBaseParasite"/>
        </authorList>
    </citation>
    <scope>IDENTIFICATION</scope>
</reference>
<dbReference type="InterPro" id="IPR008271">
    <property type="entry name" value="Ser/Thr_kinase_AS"/>
</dbReference>
<keyword evidence="2" id="KW-0547">Nucleotide-binding</keyword>
<organism evidence="12">
    <name type="scientific">Gongylonema pulchrum</name>
    <dbReference type="NCBI Taxonomy" id="637853"/>
    <lineage>
        <taxon>Eukaryota</taxon>
        <taxon>Metazoa</taxon>
        <taxon>Ecdysozoa</taxon>
        <taxon>Nematoda</taxon>
        <taxon>Chromadorea</taxon>
        <taxon>Rhabditida</taxon>
        <taxon>Spirurina</taxon>
        <taxon>Spiruromorpha</taxon>
        <taxon>Spiruroidea</taxon>
        <taxon>Gongylonematidae</taxon>
        <taxon>Gongylonema</taxon>
    </lineage>
</organism>
<comment type="catalytic activity">
    <reaction evidence="7">
        <text>L-seryl-[protein] + ATP = O-phospho-L-seryl-[protein] + ADP + H(+)</text>
        <dbReference type="Rhea" id="RHEA:17989"/>
        <dbReference type="Rhea" id="RHEA-COMP:9863"/>
        <dbReference type="Rhea" id="RHEA-COMP:11604"/>
        <dbReference type="ChEBI" id="CHEBI:15378"/>
        <dbReference type="ChEBI" id="CHEBI:29999"/>
        <dbReference type="ChEBI" id="CHEBI:30616"/>
        <dbReference type="ChEBI" id="CHEBI:83421"/>
        <dbReference type="ChEBI" id="CHEBI:456216"/>
        <dbReference type="EC" id="2.7.12.2"/>
    </reaction>
</comment>
<keyword evidence="1" id="KW-0808">Transferase</keyword>
<evidence type="ECO:0000256" key="10">
    <source>
        <dbReference type="SAM" id="Phobius"/>
    </source>
</evidence>
<evidence type="ECO:0000256" key="2">
    <source>
        <dbReference type="ARBA" id="ARBA00022741"/>
    </source>
</evidence>
<dbReference type="Pfam" id="PF00069">
    <property type="entry name" value="Pkinase"/>
    <property type="match status" value="1"/>
</dbReference>
<keyword evidence="3" id="KW-0418">Kinase</keyword>
<dbReference type="SUPFAM" id="SSF56112">
    <property type="entry name" value="Protein kinase-like (PK-like)"/>
    <property type="match status" value="1"/>
</dbReference>
<evidence type="ECO:0000256" key="8">
    <source>
        <dbReference type="ARBA" id="ARBA00049299"/>
    </source>
</evidence>